<dbReference type="PROSITE" id="PS50011">
    <property type="entry name" value="PROTEIN_KINASE_DOM"/>
    <property type="match status" value="1"/>
</dbReference>
<keyword evidence="4" id="KW-0675">Receptor</keyword>
<dbReference type="InterPro" id="IPR008271">
    <property type="entry name" value="Ser/Thr_kinase_AS"/>
</dbReference>
<dbReference type="PANTHER" id="PTHR27007">
    <property type="match status" value="1"/>
</dbReference>
<dbReference type="InterPro" id="IPR050528">
    <property type="entry name" value="L-type_Lectin-RKs"/>
</dbReference>
<keyword evidence="2" id="KW-0067">ATP-binding</keyword>
<dbReference type="PROSITE" id="PS00108">
    <property type="entry name" value="PROTEIN_KINASE_ST"/>
    <property type="match status" value="1"/>
</dbReference>
<dbReference type="GO" id="GO:0004672">
    <property type="term" value="F:protein kinase activity"/>
    <property type="evidence" value="ECO:0007669"/>
    <property type="project" value="InterPro"/>
</dbReference>
<dbReference type="InterPro" id="IPR011009">
    <property type="entry name" value="Kinase-like_dom_sf"/>
</dbReference>
<evidence type="ECO:0000256" key="1">
    <source>
        <dbReference type="ARBA" id="ARBA00022741"/>
    </source>
</evidence>
<reference evidence="4" key="2">
    <citation type="journal article" date="2023" name="Int. J. Mol. Sci.">
        <title>De Novo Assembly and Annotation of 11 Diverse Shrub Willow (Salix) Genomes Reveals Novel Gene Organization in Sex-Linked Regions.</title>
        <authorList>
            <person name="Hyden B."/>
            <person name="Feng K."/>
            <person name="Yates T.B."/>
            <person name="Jawdy S."/>
            <person name="Cereghino C."/>
            <person name="Smart L.B."/>
            <person name="Muchero W."/>
        </authorList>
    </citation>
    <scope>NUCLEOTIDE SEQUENCE</scope>
    <source>
        <tissue evidence="4">Shoot tip</tissue>
    </source>
</reference>
<dbReference type="EMBL" id="JAPFFM010000015">
    <property type="protein sequence ID" value="KAJ6709213.1"/>
    <property type="molecule type" value="Genomic_DNA"/>
</dbReference>
<dbReference type="InterPro" id="IPR000719">
    <property type="entry name" value="Prot_kinase_dom"/>
</dbReference>
<keyword evidence="5" id="KW-1185">Reference proteome</keyword>
<dbReference type="SMART" id="SM00220">
    <property type="entry name" value="S_TKc"/>
    <property type="match status" value="1"/>
</dbReference>
<evidence type="ECO:0000313" key="4">
    <source>
        <dbReference type="EMBL" id="KAJ6709213.1"/>
    </source>
</evidence>
<evidence type="ECO:0000313" key="5">
    <source>
        <dbReference type="Proteomes" id="UP001151752"/>
    </source>
</evidence>
<keyword evidence="1" id="KW-0547">Nucleotide-binding</keyword>
<dbReference type="InterPro" id="IPR001245">
    <property type="entry name" value="Ser-Thr/Tyr_kinase_cat_dom"/>
</dbReference>
<dbReference type="Pfam" id="PF07714">
    <property type="entry name" value="PK_Tyr_Ser-Thr"/>
    <property type="match status" value="1"/>
</dbReference>
<dbReference type="Proteomes" id="UP001151752">
    <property type="component" value="Chromosome 2"/>
</dbReference>
<evidence type="ECO:0000256" key="2">
    <source>
        <dbReference type="ARBA" id="ARBA00022840"/>
    </source>
</evidence>
<dbReference type="GO" id="GO:0005524">
    <property type="term" value="F:ATP binding"/>
    <property type="evidence" value="ECO:0007669"/>
    <property type="project" value="UniProtKB-KW"/>
</dbReference>
<evidence type="ECO:0000259" key="3">
    <source>
        <dbReference type="PROSITE" id="PS50011"/>
    </source>
</evidence>
<dbReference type="AlphaFoldDB" id="A0A9Q0QM10"/>
<reference evidence="4" key="1">
    <citation type="submission" date="2022-11" db="EMBL/GenBank/DDBJ databases">
        <authorList>
            <person name="Hyden B.L."/>
            <person name="Feng K."/>
            <person name="Yates T."/>
            <person name="Jawdy S."/>
            <person name="Smart L.B."/>
            <person name="Muchero W."/>
        </authorList>
    </citation>
    <scope>NUCLEOTIDE SEQUENCE</scope>
    <source>
        <tissue evidence="4">Shoot tip</tissue>
    </source>
</reference>
<sequence length="163" mass="18559">MGFHRSRIIGQGASATVLKLFPFITEFATMVLGYLRHENLVQLQGWCCEGTVLSLVQEHLPNGSTRDKVHKSTSSAIFLSWKQRLNIVLGVASALSYMKNVREIIHRDVKVCNTMLDTEFNIKLGDFGLAQSMNIVYEKIILDQIYEKIILDQILLDLDLWMS</sequence>
<name>A0A9Q0QM10_9ROSI</name>
<feature type="domain" description="Protein kinase" evidence="3">
    <location>
        <begin position="1"/>
        <end position="163"/>
    </location>
</feature>
<organism evidence="4 5">
    <name type="scientific">Salix koriyanagi</name>
    <dbReference type="NCBI Taxonomy" id="2511006"/>
    <lineage>
        <taxon>Eukaryota</taxon>
        <taxon>Viridiplantae</taxon>
        <taxon>Streptophyta</taxon>
        <taxon>Embryophyta</taxon>
        <taxon>Tracheophyta</taxon>
        <taxon>Spermatophyta</taxon>
        <taxon>Magnoliopsida</taxon>
        <taxon>eudicotyledons</taxon>
        <taxon>Gunneridae</taxon>
        <taxon>Pentapetalae</taxon>
        <taxon>rosids</taxon>
        <taxon>fabids</taxon>
        <taxon>Malpighiales</taxon>
        <taxon>Salicaceae</taxon>
        <taxon>Saliceae</taxon>
        <taxon>Salix</taxon>
    </lineage>
</organism>
<gene>
    <name evidence="4" type="ORF">OIU74_010336</name>
</gene>
<dbReference type="GO" id="GO:0051707">
    <property type="term" value="P:response to other organism"/>
    <property type="evidence" value="ECO:0007669"/>
    <property type="project" value="UniProtKB-ARBA"/>
</dbReference>
<keyword evidence="4" id="KW-0418">Kinase</keyword>
<proteinExistence type="predicted"/>
<dbReference type="SUPFAM" id="SSF56112">
    <property type="entry name" value="Protein kinase-like (PK-like)"/>
    <property type="match status" value="1"/>
</dbReference>
<accession>A0A9Q0QM10</accession>
<dbReference type="Gene3D" id="1.10.510.10">
    <property type="entry name" value="Transferase(Phosphotransferase) domain 1"/>
    <property type="match status" value="1"/>
</dbReference>
<comment type="caution">
    <text evidence="4">The sequence shown here is derived from an EMBL/GenBank/DDBJ whole genome shotgun (WGS) entry which is preliminary data.</text>
</comment>
<keyword evidence="4" id="KW-0808">Transferase</keyword>
<protein>
    <submittedName>
        <fullName evidence="4">L-TYPE LECTIN-DOMAIN CONTAINING RECEPTOR KINASE VIII.1</fullName>
    </submittedName>
</protein>